<evidence type="ECO:0000313" key="2">
    <source>
        <dbReference type="EMBL" id="CAB5028325.1"/>
    </source>
</evidence>
<dbReference type="InterPro" id="IPR003673">
    <property type="entry name" value="CoA-Trfase_fam_III"/>
</dbReference>
<name>A0A6J7RHL5_9ZZZZ</name>
<dbReference type="PANTHER" id="PTHR48207:SF3">
    <property type="entry name" value="SUCCINATE--HYDROXYMETHYLGLUTARATE COA-TRANSFERASE"/>
    <property type="match status" value="1"/>
</dbReference>
<dbReference type="EMBL" id="CAFBOS010000347">
    <property type="protein sequence ID" value="CAB5028325.1"/>
    <property type="molecule type" value="Genomic_DNA"/>
</dbReference>
<dbReference type="InterPro" id="IPR050483">
    <property type="entry name" value="CoA-transferase_III_domain"/>
</dbReference>
<dbReference type="AlphaFoldDB" id="A0A6J7RHL5"/>
<keyword evidence="1" id="KW-0808">Transferase</keyword>
<evidence type="ECO:0000256" key="1">
    <source>
        <dbReference type="ARBA" id="ARBA00022679"/>
    </source>
</evidence>
<reference evidence="2" key="1">
    <citation type="submission" date="2020-05" db="EMBL/GenBank/DDBJ databases">
        <authorList>
            <person name="Chiriac C."/>
            <person name="Salcher M."/>
            <person name="Ghai R."/>
            <person name="Kavagutti S V."/>
        </authorList>
    </citation>
    <scope>NUCLEOTIDE SEQUENCE</scope>
</reference>
<dbReference type="InterPro" id="IPR023606">
    <property type="entry name" value="CoA-Trfase_III_dom_1_sf"/>
</dbReference>
<proteinExistence type="predicted"/>
<dbReference type="Pfam" id="PF02515">
    <property type="entry name" value="CoA_transf_3"/>
    <property type="match status" value="1"/>
</dbReference>
<dbReference type="SUPFAM" id="SSF89796">
    <property type="entry name" value="CoA-transferase family III (CaiB/BaiF)"/>
    <property type="match status" value="1"/>
</dbReference>
<sequence>MPGPMEGVRVVELGVWVAGPAAGGILADWGADVVKIEPPLGDPARTFQRMFGADMPNNPVFELDNRSKRSVVVDLHTDEGRALALELIDGADVFLTNIRAAALARIGLDHQTLLARNSRLIYAIITGYGLEGPDADRAAYDIAAFWARSGIAHLLTPPGANPPFQRGGMGDHSVGLSCAGAVSAALFSRERTGNGQLVSTSLLRQGVYTVGFDLNMVLGWGQHAQVGTRDGMGNPAINNYTAGDGRRFWIVGLEGERHWPPLARAVGHPEWITEGPFSTPAGRSQNARELIALLDAEFATKPLDEWAEIFETEPDFFWAPVNSPDDILADPQLRFAGGLVDVPDEFGTTTMIASPADFGGTPWAPRWVAPKLGEHTHEVLTELGKSPADIAALEAAGAVTQLAGD</sequence>
<dbReference type="GO" id="GO:0008410">
    <property type="term" value="F:CoA-transferase activity"/>
    <property type="evidence" value="ECO:0007669"/>
    <property type="project" value="TreeGrafter"/>
</dbReference>
<protein>
    <submittedName>
        <fullName evidence="2">Unannotated protein</fullName>
    </submittedName>
</protein>
<dbReference type="PANTHER" id="PTHR48207">
    <property type="entry name" value="SUCCINATE--HYDROXYMETHYLGLUTARATE COA-TRANSFERASE"/>
    <property type="match status" value="1"/>
</dbReference>
<dbReference type="InterPro" id="IPR044855">
    <property type="entry name" value="CoA-Trfase_III_dom3_sf"/>
</dbReference>
<dbReference type="Gene3D" id="3.40.50.10540">
    <property type="entry name" value="Crotonobetainyl-coa:carnitine coa-transferase, domain 1"/>
    <property type="match status" value="1"/>
</dbReference>
<dbReference type="Gene3D" id="3.30.1540.10">
    <property type="entry name" value="formyl-coa transferase, domain 3"/>
    <property type="match status" value="1"/>
</dbReference>
<gene>
    <name evidence="2" type="ORF">UFOPK3967_03230</name>
</gene>
<accession>A0A6J7RHL5</accession>
<organism evidence="2">
    <name type="scientific">freshwater metagenome</name>
    <dbReference type="NCBI Taxonomy" id="449393"/>
    <lineage>
        <taxon>unclassified sequences</taxon>
        <taxon>metagenomes</taxon>
        <taxon>ecological metagenomes</taxon>
    </lineage>
</organism>